<dbReference type="EMBL" id="NNAY01002654">
    <property type="protein sequence ID" value="OXU20853.1"/>
    <property type="molecule type" value="Genomic_DNA"/>
</dbReference>
<feature type="compositionally biased region" description="Basic and acidic residues" evidence="1">
    <location>
        <begin position="184"/>
        <end position="193"/>
    </location>
</feature>
<accession>A0A232ER58</accession>
<evidence type="ECO:0000313" key="3">
    <source>
        <dbReference type="Proteomes" id="UP000215335"/>
    </source>
</evidence>
<name>A0A232ER58_9HYME</name>
<comment type="caution">
    <text evidence="2">The sequence shown here is derived from an EMBL/GenBank/DDBJ whole genome shotgun (WGS) entry which is preliminary data.</text>
</comment>
<dbReference type="Proteomes" id="UP000215335">
    <property type="component" value="Unassembled WGS sequence"/>
</dbReference>
<gene>
    <name evidence="2" type="ORF">TSAR_007275</name>
</gene>
<keyword evidence="3" id="KW-1185">Reference proteome</keyword>
<evidence type="ECO:0000313" key="2">
    <source>
        <dbReference type="EMBL" id="OXU20853.1"/>
    </source>
</evidence>
<feature type="region of interest" description="Disordered" evidence="1">
    <location>
        <begin position="174"/>
        <end position="193"/>
    </location>
</feature>
<dbReference type="AlphaFoldDB" id="A0A232ER58"/>
<protein>
    <submittedName>
        <fullName evidence="2">Uncharacterized protein</fullName>
    </submittedName>
</protein>
<reference evidence="2 3" key="1">
    <citation type="journal article" date="2017" name="Curr. Biol.">
        <title>The Evolution of Venom by Co-option of Single-Copy Genes.</title>
        <authorList>
            <person name="Martinson E.O."/>
            <person name="Mrinalini"/>
            <person name="Kelkar Y.D."/>
            <person name="Chang C.H."/>
            <person name="Werren J.H."/>
        </authorList>
    </citation>
    <scope>NUCLEOTIDE SEQUENCE [LARGE SCALE GENOMIC DNA]</scope>
    <source>
        <strain evidence="2 3">Alberta</strain>
        <tissue evidence="2">Whole body</tissue>
    </source>
</reference>
<organism evidence="2 3">
    <name type="scientific">Trichomalopsis sarcophagae</name>
    <dbReference type="NCBI Taxonomy" id="543379"/>
    <lineage>
        <taxon>Eukaryota</taxon>
        <taxon>Metazoa</taxon>
        <taxon>Ecdysozoa</taxon>
        <taxon>Arthropoda</taxon>
        <taxon>Hexapoda</taxon>
        <taxon>Insecta</taxon>
        <taxon>Pterygota</taxon>
        <taxon>Neoptera</taxon>
        <taxon>Endopterygota</taxon>
        <taxon>Hymenoptera</taxon>
        <taxon>Apocrita</taxon>
        <taxon>Proctotrupomorpha</taxon>
        <taxon>Chalcidoidea</taxon>
        <taxon>Pteromalidae</taxon>
        <taxon>Pteromalinae</taxon>
        <taxon>Trichomalopsis</taxon>
    </lineage>
</organism>
<sequence>MAKKSKEEKTLTVKCLYDSDDYNNSELEKKNKLTKWEDTKIDDNTGKIVKTNMFHIYYGVSVPYKNWKRAINAATSYTFLRELVVPHIWSLREFVQGAIQIDRTNDQEERVELTPRKREALKRGYVQYLLERNLIPYKVSTQRKAKSRKGRINKFGRELGIIICQERSKLLVRHDEEAENSTHSPRESDVTEKKFYMKMFNRNR</sequence>
<proteinExistence type="predicted"/>
<evidence type="ECO:0000256" key="1">
    <source>
        <dbReference type="SAM" id="MobiDB-lite"/>
    </source>
</evidence>